<dbReference type="PROSITE" id="PS00518">
    <property type="entry name" value="ZF_RING_1"/>
    <property type="match status" value="1"/>
</dbReference>
<dbReference type="InterPro" id="IPR001841">
    <property type="entry name" value="Znf_RING"/>
</dbReference>
<dbReference type="EMBL" id="CACRXK020024956">
    <property type="protein sequence ID" value="CAB4039105.1"/>
    <property type="molecule type" value="Genomic_DNA"/>
</dbReference>
<gene>
    <name evidence="1" type="ORF">PACLA_8A036705</name>
</gene>
<accession>A0A7D9LRE6</accession>
<comment type="caution">
    <text evidence="1">The sequence shown here is derived from an EMBL/GenBank/DDBJ whole genome shotgun (WGS) entry which is preliminary data.</text>
</comment>
<dbReference type="GO" id="GO:0009898">
    <property type="term" value="C:cytoplasmic side of plasma membrane"/>
    <property type="evidence" value="ECO:0007669"/>
    <property type="project" value="TreeGrafter"/>
</dbReference>
<evidence type="ECO:0000313" key="2">
    <source>
        <dbReference type="Proteomes" id="UP001152795"/>
    </source>
</evidence>
<dbReference type="AlphaFoldDB" id="A0A7D9LRE6"/>
<dbReference type="SUPFAM" id="SSF57850">
    <property type="entry name" value="RING/U-box"/>
    <property type="match status" value="1"/>
</dbReference>
<reference evidence="1" key="1">
    <citation type="submission" date="2020-04" db="EMBL/GenBank/DDBJ databases">
        <authorList>
            <person name="Alioto T."/>
            <person name="Alioto T."/>
            <person name="Gomez Garrido J."/>
        </authorList>
    </citation>
    <scope>NUCLEOTIDE SEQUENCE</scope>
    <source>
        <strain evidence="1">A484AB</strain>
    </source>
</reference>
<keyword evidence="1" id="KW-0675">Receptor</keyword>
<dbReference type="Pfam" id="PF21363">
    <property type="entry name" value="TRAF3_RING"/>
    <property type="match status" value="1"/>
</dbReference>
<dbReference type="PANTHER" id="PTHR10131:SF153">
    <property type="entry name" value="RING-TYPE DOMAIN-CONTAINING PROTEIN"/>
    <property type="match status" value="1"/>
</dbReference>
<evidence type="ECO:0000313" key="1">
    <source>
        <dbReference type="EMBL" id="CAB4039105.1"/>
    </source>
</evidence>
<dbReference type="GO" id="GO:0043122">
    <property type="term" value="P:regulation of canonical NF-kappaB signal transduction"/>
    <property type="evidence" value="ECO:0007669"/>
    <property type="project" value="TreeGrafter"/>
</dbReference>
<protein>
    <submittedName>
        <fullName evidence="1">TNF receptor-associated factor 3-like</fullName>
    </submittedName>
</protein>
<dbReference type="OrthoDB" id="5975616at2759"/>
<organism evidence="1 2">
    <name type="scientific">Paramuricea clavata</name>
    <name type="common">Red gorgonian</name>
    <name type="synonym">Violescent sea-whip</name>
    <dbReference type="NCBI Taxonomy" id="317549"/>
    <lineage>
        <taxon>Eukaryota</taxon>
        <taxon>Metazoa</taxon>
        <taxon>Cnidaria</taxon>
        <taxon>Anthozoa</taxon>
        <taxon>Octocorallia</taxon>
        <taxon>Malacalcyonacea</taxon>
        <taxon>Plexauridae</taxon>
        <taxon>Paramuricea</taxon>
    </lineage>
</organism>
<dbReference type="PROSITE" id="PS50089">
    <property type="entry name" value="ZF_RING_2"/>
    <property type="match status" value="1"/>
</dbReference>
<keyword evidence="2" id="KW-1185">Reference proteome</keyword>
<dbReference type="GO" id="GO:0008270">
    <property type="term" value="F:zinc ion binding"/>
    <property type="evidence" value="ECO:0007669"/>
    <property type="project" value="InterPro"/>
</dbReference>
<dbReference type="PROSITE" id="PS50145">
    <property type="entry name" value="ZF_TRAF"/>
    <property type="match status" value="1"/>
</dbReference>
<dbReference type="Gene3D" id="3.30.40.10">
    <property type="entry name" value="Zinc/RING finger domain, C3HC4 (zinc finger)"/>
    <property type="match status" value="2"/>
</dbReference>
<name>A0A7D9LRE6_PARCT</name>
<dbReference type="PANTHER" id="PTHR10131">
    <property type="entry name" value="TNF RECEPTOR ASSOCIATED FACTOR"/>
    <property type="match status" value="1"/>
</dbReference>
<proteinExistence type="predicted"/>
<dbReference type="InterPro" id="IPR049440">
    <property type="entry name" value="TRAF3/5_RING"/>
</dbReference>
<dbReference type="InterPro" id="IPR017907">
    <property type="entry name" value="Znf_RING_CS"/>
</dbReference>
<dbReference type="GO" id="GO:0005164">
    <property type="term" value="F:tumor necrosis factor receptor binding"/>
    <property type="evidence" value="ECO:0007669"/>
    <property type="project" value="TreeGrafter"/>
</dbReference>
<dbReference type="InterPro" id="IPR001293">
    <property type="entry name" value="Znf_TRAF"/>
</dbReference>
<dbReference type="InterPro" id="IPR013083">
    <property type="entry name" value="Znf_RING/FYVE/PHD"/>
</dbReference>
<feature type="non-terminal residue" evidence="1">
    <location>
        <position position="1"/>
    </location>
</feature>
<dbReference type="Proteomes" id="UP001152795">
    <property type="component" value="Unassembled WGS sequence"/>
</dbReference>
<sequence length="120" mass="13959">MPGFKITDEDRRRIDAKFICTLCKLLLYIPYQTVCGHLMCQSCVENLLKSPNPRCPEDGEELSEEKGHSQVCEYALIKCDHSQCEMKIQRSHLPEHSRECEYRKVMCDRCGQDVVFALMK</sequence>